<dbReference type="Proteomes" id="UP001500707">
    <property type="component" value="Unassembled WGS sequence"/>
</dbReference>
<reference evidence="2" key="1">
    <citation type="journal article" date="2019" name="Int. J. Syst. Evol. Microbiol.">
        <title>The Global Catalogue of Microorganisms (GCM) 10K type strain sequencing project: providing services to taxonomists for standard genome sequencing and annotation.</title>
        <authorList>
            <consortium name="The Broad Institute Genomics Platform"/>
            <consortium name="The Broad Institute Genome Sequencing Center for Infectious Disease"/>
            <person name="Wu L."/>
            <person name="Ma J."/>
        </authorList>
    </citation>
    <scope>NUCLEOTIDE SEQUENCE [LARGE SCALE GENOMIC DNA]</scope>
    <source>
        <strain evidence="2">JCM 17656</strain>
    </source>
</reference>
<sequence>MPQAATATQPTMCLLHGDFHLMEQACWSATLDWQLTHTHLEGTAARDAYLTAVERRMLDNLARSSR</sequence>
<dbReference type="EMBL" id="BAABCE010000027">
    <property type="protein sequence ID" value="GAA3591155.1"/>
    <property type="molecule type" value="Genomic_DNA"/>
</dbReference>
<accession>A0ABP6YU23</accession>
<proteinExistence type="predicted"/>
<protein>
    <submittedName>
        <fullName evidence="1">Uncharacterized protein</fullName>
    </submittedName>
</protein>
<evidence type="ECO:0000313" key="1">
    <source>
        <dbReference type="EMBL" id="GAA3591155.1"/>
    </source>
</evidence>
<comment type="caution">
    <text evidence="1">The sequence shown here is derived from an EMBL/GenBank/DDBJ whole genome shotgun (WGS) entry which is preliminary data.</text>
</comment>
<organism evidence="1 2">
    <name type="scientific">Streptomyces osmaniensis</name>
    <dbReference type="NCBI Taxonomy" id="593134"/>
    <lineage>
        <taxon>Bacteria</taxon>
        <taxon>Bacillati</taxon>
        <taxon>Actinomycetota</taxon>
        <taxon>Actinomycetes</taxon>
        <taxon>Kitasatosporales</taxon>
        <taxon>Streptomycetaceae</taxon>
        <taxon>Streptomyces</taxon>
    </lineage>
</organism>
<gene>
    <name evidence="1" type="ORF">GCM10022295_86010</name>
</gene>
<evidence type="ECO:0000313" key="2">
    <source>
        <dbReference type="Proteomes" id="UP001500707"/>
    </source>
</evidence>
<dbReference type="RefSeq" id="WP_346186359.1">
    <property type="nucleotide sequence ID" value="NZ_BAABCE010000027.1"/>
</dbReference>
<name>A0ABP6YU23_9ACTN</name>
<keyword evidence="2" id="KW-1185">Reference proteome</keyword>